<keyword evidence="3" id="KW-1185">Reference proteome</keyword>
<keyword evidence="1" id="KW-0472">Membrane</keyword>
<reference evidence="2" key="1">
    <citation type="submission" date="2020-07" db="EMBL/GenBank/DDBJ databases">
        <title>Pseudomonas chaetoceroseae sp. nov., a new member of the Pseudomonas oleovorans group isolated from a culture of Chaetoceros calcitrans.</title>
        <authorList>
            <person name="Girard L."/>
            <person name="Lood C."/>
            <person name="De Mot R."/>
            <person name="Baudart J."/>
        </authorList>
    </citation>
    <scope>NUCLEOTIDE SEQUENCE</scope>
    <source>
        <strain evidence="2">536</strain>
    </source>
</reference>
<organism evidence="2 3">
    <name type="scientific">Pseudomonas chaetocerotis</name>
    <dbReference type="NCBI Taxonomy" id="2758695"/>
    <lineage>
        <taxon>Bacteria</taxon>
        <taxon>Pseudomonadati</taxon>
        <taxon>Pseudomonadota</taxon>
        <taxon>Gammaproteobacteria</taxon>
        <taxon>Pseudomonadales</taxon>
        <taxon>Pseudomonadaceae</taxon>
        <taxon>Pseudomonas</taxon>
    </lineage>
</organism>
<evidence type="ECO:0000313" key="2">
    <source>
        <dbReference type="EMBL" id="MBG0834769.1"/>
    </source>
</evidence>
<dbReference type="Proteomes" id="UP000596932">
    <property type="component" value="Unassembled WGS sequence"/>
</dbReference>
<sequence length="301" mass="32457">MSDYLIGLRNTPSQVMARQRIEAMIDLRKLYSAIDADPAISGAGVVYIDANFNVVTLREFTPICSIRPKRIIIREAQRNVSPQQFVQQVQSNPRESRLVAESVNTSLACAGAVLGWIAIIGGTAIVPFTGGASLVITTLGVAAASASSVQCVAGAARVYTEVNNPEALDRLDSQQWYQDVSRALDIISLGGVAGAGATILRVMNMRRAMTGRSWYQSLNGLSRQERRRLTNEILENRNPALTPALRKALQSSGELPKRFSTSEISSTLAINIRDALGAGIGLLGSSMVQTYAIGLYEELSE</sequence>
<comment type="caution">
    <text evidence="2">The sequence shown here is derived from an EMBL/GenBank/DDBJ whole genome shotgun (WGS) entry which is preliminary data.</text>
</comment>
<keyword evidence="1" id="KW-1133">Transmembrane helix</keyword>
<name>A0A931CZP1_9PSED</name>
<feature type="transmembrane region" description="Helical" evidence="1">
    <location>
        <begin position="107"/>
        <end position="128"/>
    </location>
</feature>
<evidence type="ECO:0000256" key="1">
    <source>
        <dbReference type="SAM" id="Phobius"/>
    </source>
</evidence>
<protein>
    <submittedName>
        <fullName evidence="2">NAD synthetase</fullName>
    </submittedName>
</protein>
<accession>A0A931CZP1</accession>
<evidence type="ECO:0000313" key="3">
    <source>
        <dbReference type="Proteomes" id="UP000596932"/>
    </source>
</evidence>
<gene>
    <name evidence="2" type="ORF">H3221_06540</name>
</gene>
<feature type="transmembrane region" description="Helical" evidence="1">
    <location>
        <begin position="186"/>
        <end position="203"/>
    </location>
</feature>
<dbReference type="RefSeq" id="WP_196474377.1">
    <property type="nucleotide sequence ID" value="NZ_JACFYX020000002.1"/>
</dbReference>
<keyword evidence="1" id="KW-0812">Transmembrane</keyword>
<dbReference type="AlphaFoldDB" id="A0A931CZP1"/>
<dbReference type="EMBL" id="JACFYX010000004">
    <property type="protein sequence ID" value="MBG0834769.1"/>
    <property type="molecule type" value="Genomic_DNA"/>
</dbReference>
<proteinExistence type="predicted"/>